<evidence type="ECO:0008006" key="4">
    <source>
        <dbReference type="Google" id="ProtNLM"/>
    </source>
</evidence>
<dbReference type="RefSeq" id="WP_171244001.1">
    <property type="nucleotide sequence ID" value="NZ_JABEPQ010000002.1"/>
</dbReference>
<keyword evidence="1" id="KW-0812">Transmembrane</keyword>
<evidence type="ECO:0000313" key="2">
    <source>
        <dbReference type="EMBL" id="NNM46971.1"/>
    </source>
</evidence>
<gene>
    <name evidence="2" type="ORF">HJG52_13260</name>
</gene>
<dbReference type="AlphaFoldDB" id="A0A849HKU9"/>
<accession>A0A849HKU9</accession>
<sequence length="149" mass="15690">MQRARRTNPYPYTWEIPVAAVVAVVLVLVLGVQAGRTVANLLAGGGLTLPSRDTLFTSVPGILGGDAGAGLSRGTAGPAGSTAVRVWVAVVEVLVLILTGWVAKVCLERWGPGRIHGMATREEAEKLLGRSRLRKVAAVVRPDLYAKGR</sequence>
<protein>
    <recommendedName>
        <fullName evidence="4">Conjugal transfer protein</fullName>
    </recommendedName>
</protein>
<keyword evidence="1" id="KW-1133">Transmembrane helix</keyword>
<feature type="transmembrane region" description="Helical" evidence="1">
    <location>
        <begin position="12"/>
        <end position="32"/>
    </location>
</feature>
<dbReference type="Proteomes" id="UP000588586">
    <property type="component" value="Unassembled WGS sequence"/>
</dbReference>
<organism evidence="2 3">
    <name type="scientific">Knoellia koreensis</name>
    <dbReference type="NCBI Taxonomy" id="2730921"/>
    <lineage>
        <taxon>Bacteria</taxon>
        <taxon>Bacillati</taxon>
        <taxon>Actinomycetota</taxon>
        <taxon>Actinomycetes</taxon>
        <taxon>Micrococcales</taxon>
        <taxon>Intrasporangiaceae</taxon>
        <taxon>Knoellia</taxon>
    </lineage>
</organism>
<proteinExistence type="predicted"/>
<feature type="transmembrane region" description="Helical" evidence="1">
    <location>
        <begin position="86"/>
        <end position="107"/>
    </location>
</feature>
<name>A0A849HKU9_9MICO</name>
<dbReference type="EMBL" id="JABEPQ010000002">
    <property type="protein sequence ID" value="NNM46971.1"/>
    <property type="molecule type" value="Genomic_DNA"/>
</dbReference>
<evidence type="ECO:0000256" key="1">
    <source>
        <dbReference type="SAM" id="Phobius"/>
    </source>
</evidence>
<comment type="caution">
    <text evidence="2">The sequence shown here is derived from an EMBL/GenBank/DDBJ whole genome shotgun (WGS) entry which is preliminary data.</text>
</comment>
<keyword evidence="3" id="KW-1185">Reference proteome</keyword>
<keyword evidence="1" id="KW-0472">Membrane</keyword>
<evidence type="ECO:0000313" key="3">
    <source>
        <dbReference type="Proteomes" id="UP000588586"/>
    </source>
</evidence>
<reference evidence="2 3" key="1">
    <citation type="submission" date="2020-04" db="EMBL/GenBank/DDBJ databases">
        <title>Knoellia sp. isolate from air conditioner.</title>
        <authorList>
            <person name="Chea S."/>
            <person name="Kim D.-U."/>
        </authorList>
    </citation>
    <scope>NUCLEOTIDE SEQUENCE [LARGE SCALE GENOMIC DNA]</scope>
    <source>
        <strain evidence="2 3">DB2414S</strain>
    </source>
</reference>